<name>A0ABN0J1L3_9LEPT</name>
<keyword evidence="1" id="KW-0812">Transmembrane</keyword>
<organism evidence="2 3">
    <name type="scientific">Leptospira noguchii str. 2007001578</name>
    <dbReference type="NCBI Taxonomy" id="1049974"/>
    <lineage>
        <taxon>Bacteria</taxon>
        <taxon>Pseudomonadati</taxon>
        <taxon>Spirochaetota</taxon>
        <taxon>Spirochaetia</taxon>
        <taxon>Leptospirales</taxon>
        <taxon>Leptospiraceae</taxon>
        <taxon>Leptospira</taxon>
    </lineage>
</organism>
<evidence type="ECO:0000313" key="3">
    <source>
        <dbReference type="Proteomes" id="UP000012099"/>
    </source>
</evidence>
<reference evidence="2 3" key="1">
    <citation type="submission" date="2013-01" db="EMBL/GenBank/DDBJ databases">
        <authorList>
            <person name="Harkins D.M."/>
            <person name="Durkin A.S."/>
            <person name="Brinkac L.M."/>
            <person name="Haft D.H."/>
            <person name="Selengut J.D."/>
            <person name="Sanka R."/>
            <person name="DePew J."/>
            <person name="Purushe J."/>
            <person name="Whelen A.C."/>
            <person name="Vinetz J.M."/>
            <person name="Sutton G.G."/>
            <person name="Nierman W.C."/>
            <person name="Fouts D.E."/>
        </authorList>
    </citation>
    <scope>NUCLEOTIDE SEQUENCE [LARGE SCALE GENOMIC DNA]</scope>
    <source>
        <strain evidence="2 3">2007001578</strain>
    </source>
</reference>
<protein>
    <submittedName>
        <fullName evidence="2">Uncharacterized protein</fullName>
    </submittedName>
</protein>
<keyword evidence="1" id="KW-0472">Membrane</keyword>
<evidence type="ECO:0000313" key="2">
    <source>
        <dbReference type="EMBL" id="EMN00759.1"/>
    </source>
</evidence>
<keyword evidence="1" id="KW-1133">Transmembrane helix</keyword>
<keyword evidence="3" id="KW-1185">Reference proteome</keyword>
<comment type="caution">
    <text evidence="2">The sequence shown here is derived from an EMBL/GenBank/DDBJ whole genome shotgun (WGS) entry which is preliminary data.</text>
</comment>
<feature type="transmembrane region" description="Helical" evidence="1">
    <location>
        <begin position="16"/>
        <end position="37"/>
    </location>
</feature>
<gene>
    <name evidence="2" type="ORF">LEP1GSC035_0031</name>
</gene>
<dbReference type="Proteomes" id="UP000012099">
    <property type="component" value="Unassembled WGS sequence"/>
</dbReference>
<sequence length="40" mass="4854">MKTIVTYLFWKFGFQILFYFYQIIIFKISTTIVATSLRPN</sequence>
<dbReference type="EMBL" id="AHMH02000077">
    <property type="protein sequence ID" value="EMN00759.1"/>
    <property type="molecule type" value="Genomic_DNA"/>
</dbReference>
<evidence type="ECO:0000256" key="1">
    <source>
        <dbReference type="SAM" id="Phobius"/>
    </source>
</evidence>
<accession>A0ABN0J1L3</accession>
<proteinExistence type="predicted"/>